<reference evidence="5 6" key="1">
    <citation type="submission" date="2020-04" db="EMBL/GenBank/DDBJ databases">
        <title>Flammeovirga sp. SR4, a novel species isolated from seawater.</title>
        <authorList>
            <person name="Wang X."/>
        </authorList>
    </citation>
    <scope>NUCLEOTIDE SEQUENCE [LARGE SCALE GENOMIC DNA]</scope>
    <source>
        <strain evidence="5 6">SR4</strain>
    </source>
</reference>
<keyword evidence="2 5" id="KW-0378">Hydrolase</keyword>
<dbReference type="PANTHER" id="PTHR42693">
    <property type="entry name" value="ARYLSULFATASE FAMILY MEMBER"/>
    <property type="match status" value="1"/>
</dbReference>
<dbReference type="InterPro" id="IPR026444">
    <property type="entry name" value="Secre_tail"/>
</dbReference>
<accession>A0A7X8SNK5</accession>
<evidence type="ECO:0000313" key="5">
    <source>
        <dbReference type="EMBL" id="NLR93462.1"/>
    </source>
</evidence>
<keyword evidence="5" id="KW-0808">Transferase</keyword>
<dbReference type="GO" id="GO:0004065">
    <property type="term" value="F:arylsulfatase activity"/>
    <property type="evidence" value="ECO:0007669"/>
    <property type="project" value="TreeGrafter"/>
</dbReference>
<proteinExistence type="inferred from homology"/>
<dbReference type="EMBL" id="JABAIL010000006">
    <property type="protein sequence ID" value="NLR93462.1"/>
    <property type="molecule type" value="Genomic_DNA"/>
</dbReference>
<evidence type="ECO:0000256" key="1">
    <source>
        <dbReference type="ARBA" id="ARBA00008779"/>
    </source>
</evidence>
<dbReference type="SUPFAM" id="SSF53649">
    <property type="entry name" value="Alkaline phosphatase-like"/>
    <property type="match status" value="1"/>
</dbReference>
<organism evidence="5 6">
    <name type="scientific">Flammeovirga agarivorans</name>
    <dbReference type="NCBI Taxonomy" id="2726742"/>
    <lineage>
        <taxon>Bacteria</taxon>
        <taxon>Pseudomonadati</taxon>
        <taxon>Bacteroidota</taxon>
        <taxon>Cytophagia</taxon>
        <taxon>Cytophagales</taxon>
        <taxon>Flammeovirgaceae</taxon>
        <taxon>Flammeovirga</taxon>
    </lineage>
</organism>
<feature type="domain" description="Secretion system C-terminal sorting" evidence="4">
    <location>
        <begin position="955"/>
        <end position="1022"/>
    </location>
</feature>
<dbReference type="PANTHER" id="PTHR42693:SF53">
    <property type="entry name" value="ENDO-4-O-SULFATASE"/>
    <property type="match status" value="1"/>
</dbReference>
<dbReference type="Pfam" id="PF00884">
    <property type="entry name" value="Sulfatase"/>
    <property type="match status" value="1"/>
</dbReference>
<dbReference type="Gene3D" id="3.40.720.10">
    <property type="entry name" value="Alkaline Phosphatase, subunit A"/>
    <property type="match status" value="1"/>
</dbReference>
<evidence type="ECO:0000313" key="6">
    <source>
        <dbReference type="Proteomes" id="UP000585050"/>
    </source>
</evidence>
<comment type="caution">
    <text evidence="5">The sequence shown here is derived from an EMBL/GenBank/DDBJ whole genome shotgun (WGS) entry which is preliminary data.</text>
</comment>
<evidence type="ECO:0000259" key="4">
    <source>
        <dbReference type="Pfam" id="PF18962"/>
    </source>
</evidence>
<dbReference type="RefSeq" id="WP_168884173.1">
    <property type="nucleotide sequence ID" value="NZ_JABAIL010000006.1"/>
</dbReference>
<dbReference type="CDD" id="cd16027">
    <property type="entry name" value="SGSH"/>
    <property type="match status" value="1"/>
</dbReference>
<keyword evidence="6" id="KW-1185">Reference proteome</keyword>
<name>A0A7X8SNK5_9BACT</name>
<dbReference type="InterPro" id="IPR017850">
    <property type="entry name" value="Alkaline_phosphatase_core_sf"/>
</dbReference>
<feature type="domain" description="Sulfatase N-terminal" evidence="3">
    <location>
        <begin position="27"/>
        <end position="311"/>
    </location>
</feature>
<dbReference type="Gene3D" id="1.20.1270.90">
    <property type="entry name" value="AF1782-like"/>
    <property type="match status" value="1"/>
</dbReference>
<gene>
    <name evidence="5" type="ORF">HGP29_19855</name>
</gene>
<dbReference type="GO" id="GO:0016740">
    <property type="term" value="F:transferase activity"/>
    <property type="evidence" value="ECO:0007669"/>
    <property type="project" value="UniProtKB-KW"/>
</dbReference>
<evidence type="ECO:0000256" key="2">
    <source>
        <dbReference type="ARBA" id="ARBA00022801"/>
    </source>
</evidence>
<dbReference type="InterPro" id="IPR050738">
    <property type="entry name" value="Sulfatase"/>
</dbReference>
<dbReference type="AlphaFoldDB" id="A0A7X8SNK5"/>
<sequence length="1025" mass="117958">MNFKIITFLLILTHLFPHLGTAENDKPNILWITFEDTSPHMIYNNQAAITPVMDKISEMGIRFNSAFSTATICSASRSAIITGMHATSIGTGNHRGNIPFPNFIKGFPTYLRDHGYYTSNNLKTDYNVLDASDFTNEAWNESSATATWKNRKPDQPFFSVFNLMYTHTSRKYVNSYSNYKKEVLDNLPDELQTKPEDAIVPPYLKESEEMKEHFARIYNCINYTDSKIGEILDELEKDGLTESTIVFIYSDHGEAMPRGKGNGLNIGHQVPLYVYVPEKFKALVGIDIGTTSDRVISFEDLAATVLSLTGIKVPDYMEGVNFLAKNYTKEMYFGAKDAADEIRDITREVADNNFSYSRVYNTSLPEMKFKNYTGKSELYQTVRNDLWNGRLNDFQTSLFYDHRKYEKLYDTKNDPWEMNNLADDPQYKEQLEKMRDFCNQQILETRDLQFIPYGEMINIYLKTGLTPYEFKFDEDIYPLTKILPIANLSGKGKEVIEEQVEALNSDIDLVRYWAIYGLRNQLSNVIPYLKEVEKIAFDTQERSFIRIEAATILYQQTRNEKALELLQEYAKGEDLFHQWHSLRNIQDYFTNQNEFTGLYEEVIDNLPASDDIDKLYRSIRNNVQTTCKGALYMINERAKKNIEKEEITIPETNGYDCMVEEENFESISLSGNWSIINGTEKEVFVENKHLILNKLSSENSIPTIQYQIATELDDNYELNFTFSASKNHLSNTIDFISSEGNYILSLLIGGDNRYNIFYTNSIEGEQVTTFLDENALLSDKFEKNKNYRVKLSIYEGKSLDIYINGLLVEKGIKVINEKIDKLVSTFSKVYKNEGTIYFDALNIKNKIDYQPLNDKISEAYTIIKAISVGTSVGDFPQTAVDTLLLNIDDATLIVKNCTPQYTVNATIDSLDQAIKAFLLSEVKEEEENVDPEQPPLEGQIPTDIYDFKSSWFLGPNPFDSYFFVKFQEAKSGRISIYDLLGNILYQEFITNQKSIDIKTLHLQTGVYIIKFESPTDYFTSKIQKL</sequence>
<dbReference type="Pfam" id="PF18962">
    <property type="entry name" value="Por_Secre_tail"/>
    <property type="match status" value="1"/>
</dbReference>
<protein>
    <submittedName>
        <fullName evidence="5">Sulfatase-like hydrolase/transferase</fullName>
    </submittedName>
</protein>
<dbReference type="NCBIfam" id="TIGR04183">
    <property type="entry name" value="Por_Secre_tail"/>
    <property type="match status" value="1"/>
</dbReference>
<evidence type="ECO:0000259" key="3">
    <source>
        <dbReference type="Pfam" id="PF00884"/>
    </source>
</evidence>
<comment type="similarity">
    <text evidence="1">Belongs to the sulfatase family.</text>
</comment>
<dbReference type="Proteomes" id="UP000585050">
    <property type="component" value="Unassembled WGS sequence"/>
</dbReference>
<dbReference type="InterPro" id="IPR000917">
    <property type="entry name" value="Sulfatase_N"/>
</dbReference>